<evidence type="ECO:0008006" key="11">
    <source>
        <dbReference type="Google" id="ProtNLM"/>
    </source>
</evidence>
<dbReference type="GO" id="GO:0140299">
    <property type="term" value="F:molecular sensor activity"/>
    <property type="evidence" value="ECO:0007669"/>
    <property type="project" value="EnsemblFungi"/>
</dbReference>
<dbReference type="GO" id="GO:0015513">
    <property type="term" value="F:high-affinity secondary active nitrite transmembrane transporter activity"/>
    <property type="evidence" value="ECO:0007669"/>
    <property type="project" value="TreeGrafter"/>
</dbReference>
<feature type="transmembrane region" description="Helical" evidence="8">
    <location>
        <begin position="243"/>
        <end position="262"/>
    </location>
</feature>
<evidence type="ECO:0000256" key="2">
    <source>
        <dbReference type="ARBA" id="ARBA00022448"/>
    </source>
</evidence>
<dbReference type="GO" id="GO:0006821">
    <property type="term" value="P:chloride transport"/>
    <property type="evidence" value="ECO:0007669"/>
    <property type="project" value="EnsemblFungi"/>
</dbReference>
<feature type="transmembrane region" description="Helical" evidence="8">
    <location>
        <begin position="187"/>
        <end position="205"/>
    </location>
</feature>
<feature type="transmembrane region" description="Helical" evidence="8">
    <location>
        <begin position="162"/>
        <end position="181"/>
    </location>
</feature>
<comment type="subcellular location">
    <subcellularLocation>
        <location evidence="1">Membrane</location>
        <topology evidence="1">Multi-pass membrane protein</topology>
    </subcellularLocation>
</comment>
<protein>
    <recommendedName>
        <fullName evidence="11">Formate/nitrite transporter</fullName>
    </recommendedName>
</protein>
<feature type="compositionally biased region" description="Low complexity" evidence="7">
    <location>
        <begin position="388"/>
        <end position="401"/>
    </location>
</feature>
<accession>A0A1E3QW41</accession>
<dbReference type="InterPro" id="IPR023271">
    <property type="entry name" value="Aquaporin-like"/>
</dbReference>
<dbReference type="PANTHER" id="PTHR30520">
    <property type="entry name" value="FORMATE TRANSPORTER-RELATED"/>
    <property type="match status" value="1"/>
</dbReference>
<gene>
    <name evidence="9" type="ORF">BABINDRAFT_32241</name>
</gene>
<dbReference type="NCBIfam" id="TIGR00790">
    <property type="entry name" value="fnt"/>
    <property type="match status" value="1"/>
</dbReference>
<feature type="region of interest" description="Disordered" evidence="7">
    <location>
        <begin position="299"/>
        <end position="358"/>
    </location>
</feature>
<keyword evidence="10" id="KW-1185">Reference proteome</keyword>
<name>A0A1E3QW41_9ASCO</name>
<feature type="transmembrane region" description="Helical" evidence="8">
    <location>
        <begin position="67"/>
        <end position="85"/>
    </location>
</feature>
<dbReference type="GeneID" id="30149429"/>
<proteinExistence type="inferred from homology"/>
<dbReference type="FunFam" id="1.20.1080.10:FF:000011">
    <property type="entry name" value="Formate family transporter"/>
    <property type="match status" value="1"/>
</dbReference>
<evidence type="ECO:0000256" key="7">
    <source>
        <dbReference type="SAM" id="MobiDB-lite"/>
    </source>
</evidence>
<sequence>MSDFMTPHETALACVATCMKKARLRPDTLIVSSLMAGVLFSTGGMLHTSIQSFCPNLMALNPGLVHLLQGIVYPIGLFYVVIMGVDLFNANVFYFTVGVLRGAVTIFDLLISWSISWLLNLVGNIFVCYIVCHFSTVTLKPDFVDGSVAIAMEKITFRFHQTLIKGIAGNFFVSLSIYLQLMAKPLHVKFLLMSLPIFSFVALGFTHVVADMFLVTIGMINGADIGVGTYIWKLLLPGTLGNIIGGGFFGLVFPWYLHLVVVERDAHMLKLPKYDERDEQPELGVDSRIVRSRTSTLYGSRLPTNRTSLSSESENKQAGTPPEQIYGDNVDPLDPEFNPSYDVPKEEEEEDNSPSGVFPVLGMGPPLQRERTIASAYQDSDESLGHIQSHSSSFQSHRSGSVYTARDTSMRGQLMRVFTRTKPDGSAA</sequence>
<feature type="transmembrane region" description="Helical" evidence="8">
    <location>
        <begin position="212"/>
        <end position="231"/>
    </location>
</feature>
<evidence type="ECO:0000256" key="1">
    <source>
        <dbReference type="ARBA" id="ARBA00004141"/>
    </source>
</evidence>
<dbReference type="OrthoDB" id="4829at2759"/>
<dbReference type="Pfam" id="PF01226">
    <property type="entry name" value="Form_Nir_trans"/>
    <property type="match status" value="1"/>
</dbReference>
<dbReference type="PANTHER" id="PTHR30520:SF6">
    <property type="entry name" value="FORMATE_NITRATE FAMILY TRANSPORTER (EUROFUNG)"/>
    <property type="match status" value="1"/>
</dbReference>
<keyword evidence="2" id="KW-0813">Transport</keyword>
<evidence type="ECO:0000313" key="10">
    <source>
        <dbReference type="Proteomes" id="UP000094336"/>
    </source>
</evidence>
<dbReference type="GO" id="GO:0015707">
    <property type="term" value="P:nitrite transport"/>
    <property type="evidence" value="ECO:0007669"/>
    <property type="project" value="TreeGrafter"/>
</dbReference>
<evidence type="ECO:0000256" key="4">
    <source>
        <dbReference type="ARBA" id="ARBA00022989"/>
    </source>
</evidence>
<dbReference type="GO" id="GO:2001225">
    <property type="term" value="P:regulation of chloride transport"/>
    <property type="evidence" value="ECO:0007669"/>
    <property type="project" value="EnsemblFungi"/>
</dbReference>
<reference evidence="10" key="1">
    <citation type="submission" date="2016-05" db="EMBL/GenBank/DDBJ databases">
        <title>Comparative genomics of biotechnologically important yeasts.</title>
        <authorList>
            <consortium name="DOE Joint Genome Institute"/>
            <person name="Riley R."/>
            <person name="Haridas S."/>
            <person name="Wolfe K.H."/>
            <person name="Lopes M.R."/>
            <person name="Hittinger C.T."/>
            <person name="Goker M."/>
            <person name="Salamov A."/>
            <person name="Wisecaver J."/>
            <person name="Long T.M."/>
            <person name="Aerts A.L."/>
            <person name="Barry K."/>
            <person name="Choi C."/>
            <person name="Clum A."/>
            <person name="Coughlan A.Y."/>
            <person name="Deshpande S."/>
            <person name="Douglass A.P."/>
            <person name="Hanson S.J."/>
            <person name="Klenk H.-P."/>
            <person name="Labutti K."/>
            <person name="Lapidus A."/>
            <person name="Lindquist E."/>
            <person name="Lipzen A."/>
            <person name="Meier-Kolthoff J.P."/>
            <person name="Ohm R.A."/>
            <person name="Otillar R.P."/>
            <person name="Pangilinan J."/>
            <person name="Peng Y."/>
            <person name="Rokas A."/>
            <person name="Rosa C.A."/>
            <person name="Scheuner C."/>
            <person name="Sibirny A.A."/>
            <person name="Slot J.C."/>
            <person name="Stielow J.B."/>
            <person name="Sun H."/>
            <person name="Kurtzman C.P."/>
            <person name="Blackwell M."/>
            <person name="Grigoriev I.V."/>
            <person name="Jeffries T.W."/>
        </authorList>
    </citation>
    <scope>NUCLEOTIDE SEQUENCE [LARGE SCALE GENOMIC DNA]</scope>
    <source>
        <strain evidence="10">NRRL Y-12698</strain>
    </source>
</reference>
<keyword evidence="4 8" id="KW-1133">Transmembrane helix</keyword>
<keyword evidence="5 8" id="KW-0472">Membrane</keyword>
<dbReference type="RefSeq" id="XP_018987217.1">
    <property type="nucleotide sequence ID" value="XM_019131576.1"/>
</dbReference>
<evidence type="ECO:0000256" key="6">
    <source>
        <dbReference type="ARBA" id="ARBA00049660"/>
    </source>
</evidence>
<dbReference type="GO" id="GO:0005886">
    <property type="term" value="C:plasma membrane"/>
    <property type="evidence" value="ECO:0007669"/>
    <property type="project" value="TreeGrafter"/>
</dbReference>
<dbReference type="STRING" id="984486.A0A1E3QW41"/>
<feature type="transmembrane region" description="Helical" evidence="8">
    <location>
        <begin position="121"/>
        <end position="141"/>
    </location>
</feature>
<evidence type="ECO:0000256" key="8">
    <source>
        <dbReference type="SAM" id="Phobius"/>
    </source>
</evidence>
<dbReference type="InterPro" id="IPR000292">
    <property type="entry name" value="For/NO2_transpt"/>
</dbReference>
<dbReference type="Gene3D" id="1.20.1080.10">
    <property type="entry name" value="Glycerol uptake facilitator protein"/>
    <property type="match status" value="1"/>
</dbReference>
<feature type="transmembrane region" description="Helical" evidence="8">
    <location>
        <begin position="29"/>
        <end position="47"/>
    </location>
</feature>
<comment type="similarity">
    <text evidence="6">Belongs to the FNT transporter (TC 1.A.16) family.</text>
</comment>
<evidence type="ECO:0000256" key="3">
    <source>
        <dbReference type="ARBA" id="ARBA00022692"/>
    </source>
</evidence>
<feature type="compositionally biased region" description="Polar residues" evidence="7">
    <location>
        <begin position="299"/>
        <end position="318"/>
    </location>
</feature>
<feature type="region of interest" description="Disordered" evidence="7">
    <location>
        <begin position="377"/>
        <end position="408"/>
    </location>
</feature>
<organism evidence="9 10">
    <name type="scientific">Babjeviella inositovora NRRL Y-12698</name>
    <dbReference type="NCBI Taxonomy" id="984486"/>
    <lineage>
        <taxon>Eukaryota</taxon>
        <taxon>Fungi</taxon>
        <taxon>Dikarya</taxon>
        <taxon>Ascomycota</taxon>
        <taxon>Saccharomycotina</taxon>
        <taxon>Pichiomycetes</taxon>
        <taxon>Serinales incertae sedis</taxon>
        <taxon>Babjeviella</taxon>
    </lineage>
</organism>
<evidence type="ECO:0000256" key="5">
    <source>
        <dbReference type="ARBA" id="ARBA00023136"/>
    </source>
</evidence>
<keyword evidence="3 8" id="KW-0812">Transmembrane</keyword>
<dbReference type="Proteomes" id="UP000094336">
    <property type="component" value="Unassembled WGS sequence"/>
</dbReference>
<dbReference type="AlphaFoldDB" id="A0A1E3QW41"/>
<evidence type="ECO:0000313" key="9">
    <source>
        <dbReference type="EMBL" id="ODQ81889.1"/>
    </source>
</evidence>
<dbReference type="EMBL" id="KV454427">
    <property type="protein sequence ID" value="ODQ81889.1"/>
    <property type="molecule type" value="Genomic_DNA"/>
</dbReference>